<feature type="transmembrane region" description="Helical" evidence="3">
    <location>
        <begin position="84"/>
        <end position="105"/>
    </location>
</feature>
<dbReference type="Pfam" id="PF01066">
    <property type="entry name" value="CDP-OH_P_transf"/>
    <property type="match status" value="1"/>
</dbReference>
<dbReference type="PROSITE" id="PS00379">
    <property type="entry name" value="CDP_ALCOHOL_P_TRANSF"/>
    <property type="match status" value="1"/>
</dbReference>
<comment type="similarity">
    <text evidence="2">Belongs to the CDP-alcohol phosphatidyltransferase class-I family.</text>
</comment>
<dbReference type="InterPro" id="IPR048254">
    <property type="entry name" value="CDP_ALCOHOL_P_TRANSF_CS"/>
</dbReference>
<evidence type="ECO:0000313" key="5">
    <source>
        <dbReference type="Proteomes" id="UP000276232"/>
    </source>
</evidence>
<keyword evidence="5" id="KW-1185">Reference proteome</keyword>
<accession>A0A3N1HJS5</accession>
<protein>
    <submittedName>
        <fullName evidence="4">Phosphatidylglycerophosphate synthase</fullName>
    </submittedName>
</protein>
<dbReference type="InParanoid" id="A0A3N1HJS5"/>
<evidence type="ECO:0000313" key="4">
    <source>
        <dbReference type="EMBL" id="ROP42783.1"/>
    </source>
</evidence>
<dbReference type="Proteomes" id="UP000276232">
    <property type="component" value="Unassembled WGS sequence"/>
</dbReference>
<keyword evidence="3" id="KW-0472">Membrane</keyword>
<dbReference type="EMBL" id="RJKN01000005">
    <property type="protein sequence ID" value="ROP42783.1"/>
    <property type="molecule type" value="Genomic_DNA"/>
</dbReference>
<proteinExistence type="inferred from homology"/>
<keyword evidence="3" id="KW-0812">Transmembrane</keyword>
<dbReference type="InterPro" id="IPR000462">
    <property type="entry name" value="CDP-OH_P_trans"/>
</dbReference>
<dbReference type="GO" id="GO:0016020">
    <property type="term" value="C:membrane"/>
    <property type="evidence" value="ECO:0007669"/>
    <property type="project" value="InterPro"/>
</dbReference>
<comment type="caution">
    <text evidence="4">The sequence shown here is derived from an EMBL/GenBank/DDBJ whole genome shotgun (WGS) entry which is preliminary data.</text>
</comment>
<gene>
    <name evidence="4" type="ORF">EDC03_2068</name>
</gene>
<sequence>MSHASGAPVLAGGTARRDATVTGLVTVVLCGVLATWAVARSAVVPAVPGLDAVAAAVVGSALVGVAALAVARRADGWSGPADRVTLLRTVLGGGVATLVVVDLLHGDLGPSWAVVALAAPALALDGVDGAVARRTRTSTPAGARLDMEVDAGLIAVLCLPAAAVVGWWVLAVGLLRYAWVAAGQVRPALRGDLAPRLSRKVVAATQGVVLVLVAVPGLPPALATAAAAGALVALLWSFGRDAVALERAARR</sequence>
<keyword evidence="3" id="KW-1133">Transmembrane helix</keyword>
<name>A0A3N1HJS5_9ACTN</name>
<dbReference type="Gene3D" id="1.20.120.1760">
    <property type="match status" value="1"/>
</dbReference>
<evidence type="ECO:0000256" key="2">
    <source>
        <dbReference type="RuleBase" id="RU003750"/>
    </source>
</evidence>
<reference evidence="4 5" key="1">
    <citation type="journal article" date="2015" name="Stand. Genomic Sci.">
        <title>Genomic Encyclopedia of Bacterial and Archaeal Type Strains, Phase III: the genomes of soil and plant-associated and newly described type strains.</title>
        <authorList>
            <person name="Whitman W.B."/>
            <person name="Woyke T."/>
            <person name="Klenk H.P."/>
            <person name="Zhou Y."/>
            <person name="Lilburn T.G."/>
            <person name="Beck B.J."/>
            <person name="De Vos P."/>
            <person name="Vandamme P."/>
            <person name="Eisen J.A."/>
            <person name="Garrity G."/>
            <person name="Hugenholtz P."/>
            <person name="Kyrpides N.C."/>
        </authorList>
    </citation>
    <scope>NUCLEOTIDE SEQUENCE [LARGE SCALE GENOMIC DNA]</scope>
    <source>
        <strain evidence="4 5">CECT 7306</strain>
    </source>
</reference>
<feature type="transmembrane region" description="Helical" evidence="3">
    <location>
        <begin position="218"/>
        <end position="238"/>
    </location>
</feature>
<evidence type="ECO:0000256" key="1">
    <source>
        <dbReference type="ARBA" id="ARBA00022679"/>
    </source>
</evidence>
<feature type="transmembrane region" description="Helical" evidence="3">
    <location>
        <begin position="21"/>
        <end position="40"/>
    </location>
</feature>
<feature type="transmembrane region" description="Helical" evidence="3">
    <location>
        <begin position="111"/>
        <end position="132"/>
    </location>
</feature>
<keyword evidence="1 2" id="KW-0808">Transferase</keyword>
<dbReference type="RefSeq" id="WP_123380174.1">
    <property type="nucleotide sequence ID" value="NZ_RJKN01000005.1"/>
</dbReference>
<dbReference type="GO" id="GO:0008654">
    <property type="term" value="P:phospholipid biosynthetic process"/>
    <property type="evidence" value="ECO:0007669"/>
    <property type="project" value="InterPro"/>
</dbReference>
<evidence type="ECO:0000256" key="3">
    <source>
        <dbReference type="SAM" id="Phobius"/>
    </source>
</evidence>
<dbReference type="InterPro" id="IPR043130">
    <property type="entry name" value="CDP-OH_PTrfase_TM_dom"/>
</dbReference>
<dbReference type="GO" id="GO:0016780">
    <property type="term" value="F:phosphotransferase activity, for other substituted phosphate groups"/>
    <property type="evidence" value="ECO:0007669"/>
    <property type="project" value="InterPro"/>
</dbReference>
<organism evidence="4 5">
    <name type="scientific">Pseudokineococcus lusitanus</name>
    <dbReference type="NCBI Taxonomy" id="763993"/>
    <lineage>
        <taxon>Bacteria</taxon>
        <taxon>Bacillati</taxon>
        <taxon>Actinomycetota</taxon>
        <taxon>Actinomycetes</taxon>
        <taxon>Kineosporiales</taxon>
        <taxon>Kineosporiaceae</taxon>
        <taxon>Pseudokineococcus</taxon>
    </lineage>
</organism>
<feature type="transmembrane region" description="Helical" evidence="3">
    <location>
        <begin position="153"/>
        <end position="179"/>
    </location>
</feature>
<feature type="transmembrane region" description="Helical" evidence="3">
    <location>
        <begin position="52"/>
        <end position="72"/>
    </location>
</feature>
<dbReference type="AlphaFoldDB" id="A0A3N1HJS5"/>